<evidence type="ECO:0000313" key="1">
    <source>
        <dbReference type="EMBL" id="AXY23107.1"/>
    </source>
</evidence>
<dbReference type="AlphaFoldDB" id="A0A347WE14"/>
<dbReference type="InterPro" id="IPR043148">
    <property type="entry name" value="TagF_C"/>
</dbReference>
<dbReference type="Proteomes" id="UP000264120">
    <property type="component" value="Chromosome"/>
</dbReference>
<reference evidence="1 2" key="1">
    <citation type="submission" date="2017-08" db="EMBL/GenBank/DDBJ databases">
        <title>Complete genome sequence of Gluconacetobacter saccharivorans CV1 isolated from Fermented Vinegar.</title>
        <authorList>
            <person name="Kim S.-Y."/>
        </authorList>
    </citation>
    <scope>NUCLEOTIDE SEQUENCE [LARGE SCALE GENOMIC DNA]</scope>
    <source>
        <strain evidence="1 2">CV1</strain>
    </source>
</reference>
<keyword evidence="2" id="KW-1185">Reference proteome</keyword>
<dbReference type="SUPFAM" id="SSF53756">
    <property type="entry name" value="UDP-Glycosyltransferase/glycogen phosphorylase"/>
    <property type="match status" value="1"/>
</dbReference>
<accession>A0A347WE14</accession>
<name>A0A347WE14_9PROT</name>
<sequence>MKIAFIYIAEPYQCYHAASVASALSVIPGCDVTEYYSFPETVQHLARIRKAMHAPAPPLRPLYRSWKTRLLKTAKRLDQERLRVLRENIGELNQYDVVVATEYTAGILKEMGLTRPRLVLLMHGAGDRYVNDDHLVRDFDLALLPGPKVEAYFLQNGIIRPGHYNVVGYPKFDVFEAIRHEEQPLFPNGKPFALYNPHYQRNLTSYSACMRTVLQGFRDQTLYNLVVAPHIKIFHKGFGVKAHLLERQASQDILVDTGSPAMLDMTYTSQAALYIGDVSSQVYEFLAEPRPCIFLNPGKLKWRDDPYFLHWTLGDVVEDPADIMPAVARAQARHALYRPLQEKLFRETFGTPLLGASQRAAQAISDFMKNQVSERRHAA</sequence>
<organism evidence="1 2">
    <name type="scientific">Komagataeibacter saccharivorans</name>
    <dbReference type="NCBI Taxonomy" id="265959"/>
    <lineage>
        <taxon>Bacteria</taxon>
        <taxon>Pseudomonadati</taxon>
        <taxon>Pseudomonadota</taxon>
        <taxon>Alphaproteobacteria</taxon>
        <taxon>Acetobacterales</taxon>
        <taxon>Acetobacteraceae</taxon>
        <taxon>Komagataeibacter</taxon>
    </lineage>
</organism>
<gene>
    <name evidence="1" type="ORF">CD178_02358</name>
</gene>
<dbReference type="OrthoDB" id="8437129at2"/>
<dbReference type="KEGG" id="ksc:CD178_02358"/>
<dbReference type="Gene3D" id="3.40.50.12580">
    <property type="match status" value="1"/>
</dbReference>
<proteinExistence type="predicted"/>
<dbReference type="EMBL" id="CP023036">
    <property type="protein sequence ID" value="AXY23107.1"/>
    <property type="molecule type" value="Genomic_DNA"/>
</dbReference>
<evidence type="ECO:0000313" key="2">
    <source>
        <dbReference type="Proteomes" id="UP000264120"/>
    </source>
</evidence>
<protein>
    <recommendedName>
        <fullName evidence="3">CDP-Glycerol:Poly(Glycerophosphate) glycerophosphotransferase</fullName>
    </recommendedName>
</protein>
<evidence type="ECO:0008006" key="3">
    <source>
        <dbReference type="Google" id="ProtNLM"/>
    </source>
</evidence>